<proteinExistence type="predicted"/>
<dbReference type="EMBL" id="JAKIKS010000056">
    <property type="protein sequence ID" value="MCL1125677.1"/>
    <property type="molecule type" value="Genomic_DNA"/>
</dbReference>
<reference evidence="1 2" key="1">
    <citation type="submission" date="2022-01" db="EMBL/GenBank/DDBJ databases">
        <title>Whole genome-based taxonomy of the Shewanellaceae.</title>
        <authorList>
            <person name="Martin-Rodriguez A.J."/>
        </authorList>
    </citation>
    <scope>NUCLEOTIDE SEQUENCE [LARGE SCALE GENOMIC DNA]</scope>
    <source>
        <strain evidence="1 2">DSM 17177</strain>
    </source>
</reference>
<evidence type="ECO:0000313" key="1">
    <source>
        <dbReference type="EMBL" id="MCL1125677.1"/>
    </source>
</evidence>
<evidence type="ECO:0000313" key="2">
    <source>
        <dbReference type="Proteomes" id="UP001203423"/>
    </source>
</evidence>
<dbReference type="InterPro" id="IPR054222">
    <property type="entry name" value="DUF6942"/>
</dbReference>
<organism evidence="1 2">
    <name type="scientific">Shewanella surugensis</name>
    <dbReference type="NCBI Taxonomy" id="212020"/>
    <lineage>
        <taxon>Bacteria</taxon>
        <taxon>Pseudomonadati</taxon>
        <taxon>Pseudomonadota</taxon>
        <taxon>Gammaproteobacteria</taxon>
        <taxon>Alteromonadales</taxon>
        <taxon>Shewanellaceae</taxon>
        <taxon>Shewanella</taxon>
    </lineage>
</organism>
<name>A0ABT0LDA5_9GAMM</name>
<protein>
    <submittedName>
        <fullName evidence="1">Uncharacterized protein</fullName>
    </submittedName>
</protein>
<dbReference type="RefSeq" id="WP_248940989.1">
    <property type="nucleotide sequence ID" value="NZ_JAKIKS010000056.1"/>
</dbReference>
<comment type="caution">
    <text evidence="1">The sequence shown here is derived from an EMBL/GenBank/DDBJ whole genome shotgun (WGS) entry which is preliminary data.</text>
</comment>
<gene>
    <name evidence="1" type="ORF">L2764_14620</name>
</gene>
<sequence>MNKTISTLGPNDAKCCFYLPNPPTFPDNWSHNQADAIASLIALNGNHWRKILTIMAKIMCPTEDWKSYRDDFLLKESEQIHINATQLSSQSQIHIVSGQSSATQLSLNLAHFSATQTEPRLNTCQSCLLVPYLDYRQYPNKLIEETRGYLTSLEIS</sequence>
<accession>A0ABT0LDA5</accession>
<dbReference type="Pfam" id="PF22098">
    <property type="entry name" value="DUF6942"/>
    <property type="match status" value="1"/>
</dbReference>
<dbReference type="Proteomes" id="UP001203423">
    <property type="component" value="Unassembled WGS sequence"/>
</dbReference>
<keyword evidence="2" id="KW-1185">Reference proteome</keyword>